<reference evidence="1" key="1">
    <citation type="journal article" date="2021" name="PeerJ">
        <title>Extensive microbial diversity within the chicken gut microbiome revealed by metagenomics and culture.</title>
        <authorList>
            <person name="Gilroy R."/>
            <person name="Ravi A."/>
            <person name="Getino M."/>
            <person name="Pursley I."/>
            <person name="Horton D.L."/>
            <person name="Alikhan N.F."/>
            <person name="Baker D."/>
            <person name="Gharbi K."/>
            <person name="Hall N."/>
            <person name="Watson M."/>
            <person name="Adriaenssens E.M."/>
            <person name="Foster-Nyarko E."/>
            <person name="Jarju S."/>
            <person name="Secka A."/>
            <person name="Antonio M."/>
            <person name="Oren A."/>
            <person name="Chaudhuri R.R."/>
            <person name="La Ragione R."/>
            <person name="Hildebrand F."/>
            <person name="Pallen M.J."/>
        </authorList>
    </citation>
    <scope>NUCLEOTIDE SEQUENCE</scope>
    <source>
        <strain evidence="1">CHK186-16707</strain>
    </source>
</reference>
<gene>
    <name evidence="1" type="ORF">H9962_04330</name>
</gene>
<proteinExistence type="predicted"/>
<name>A0A9D2KMC6_9BACT</name>
<dbReference type="AlphaFoldDB" id="A0A9D2KMC6"/>
<protein>
    <submittedName>
        <fullName evidence="1">Iron-only hydrogenase system regulator</fullName>
    </submittedName>
</protein>
<accession>A0A9D2KMC6</accession>
<dbReference type="SUPFAM" id="SSF55021">
    <property type="entry name" value="ACT-like"/>
    <property type="match status" value="1"/>
</dbReference>
<comment type="caution">
    <text evidence="1">The sequence shown here is derived from an EMBL/GenBank/DDBJ whole genome shotgun (WGS) entry which is preliminary data.</text>
</comment>
<dbReference type="InterPro" id="IPR027271">
    <property type="entry name" value="Acetolactate_synth/TF_NikR_C"/>
</dbReference>
<dbReference type="InterPro" id="IPR045865">
    <property type="entry name" value="ACT-like_dom_sf"/>
</dbReference>
<sequence length="82" mass="8600">MEATRLGTVGIVVENLESSAAINAVLHQYADIIVGRLGIPYRQRGVAIIALAVDGSMENISAMTGKLGQIPHVSVKSAITKN</sequence>
<dbReference type="InterPro" id="IPR023860">
    <property type="entry name" value="FeFe-hyd_TM1266"/>
</dbReference>
<reference evidence="1" key="2">
    <citation type="submission" date="2021-04" db="EMBL/GenBank/DDBJ databases">
        <authorList>
            <person name="Gilroy R."/>
        </authorList>
    </citation>
    <scope>NUCLEOTIDE SEQUENCE</scope>
    <source>
        <strain evidence="1">CHK186-16707</strain>
    </source>
</reference>
<dbReference type="NCBIfam" id="TIGR03959">
    <property type="entry name" value="hyd_TM1266"/>
    <property type="match status" value="1"/>
</dbReference>
<dbReference type="Gene3D" id="3.30.70.1150">
    <property type="entry name" value="ACT-like. Chain A, domain 2"/>
    <property type="match status" value="1"/>
</dbReference>
<evidence type="ECO:0000313" key="2">
    <source>
        <dbReference type="Proteomes" id="UP000824225"/>
    </source>
</evidence>
<dbReference type="Pfam" id="PF21699">
    <property type="entry name" value="TM1266-like"/>
    <property type="match status" value="1"/>
</dbReference>
<dbReference type="EMBL" id="DXAN01000013">
    <property type="protein sequence ID" value="HJA08403.1"/>
    <property type="molecule type" value="Genomic_DNA"/>
</dbReference>
<dbReference type="Proteomes" id="UP000824225">
    <property type="component" value="Unassembled WGS sequence"/>
</dbReference>
<organism evidence="1 2">
    <name type="scientific">Candidatus Mailhella merdigallinarum</name>
    <dbReference type="NCBI Taxonomy" id="2838658"/>
    <lineage>
        <taxon>Bacteria</taxon>
        <taxon>Pseudomonadati</taxon>
        <taxon>Thermodesulfobacteriota</taxon>
        <taxon>Desulfovibrionia</taxon>
        <taxon>Desulfovibrionales</taxon>
        <taxon>Desulfovibrionaceae</taxon>
        <taxon>Mailhella</taxon>
    </lineage>
</organism>
<evidence type="ECO:0000313" key="1">
    <source>
        <dbReference type="EMBL" id="HJA08403.1"/>
    </source>
</evidence>